<dbReference type="EMBL" id="PUGF01000036">
    <property type="protein sequence ID" value="PRC90753.1"/>
    <property type="molecule type" value="Genomic_DNA"/>
</dbReference>
<comment type="caution">
    <text evidence="2">The sequence shown here is derived from an EMBL/GenBank/DDBJ whole genome shotgun (WGS) entry which is preliminary data.</text>
</comment>
<feature type="transmembrane region" description="Helical" evidence="1">
    <location>
        <begin position="107"/>
        <end position="128"/>
    </location>
</feature>
<evidence type="ECO:0000313" key="2">
    <source>
        <dbReference type="EMBL" id="PRC90753.1"/>
    </source>
</evidence>
<dbReference type="RefSeq" id="WP_105534227.1">
    <property type="nucleotide sequence ID" value="NZ_PUGF01000036.1"/>
</dbReference>
<proteinExistence type="predicted"/>
<sequence>MIELEVRPQSEKHSGVRHVFIIVQSIIAILLVSVAVGFIMLWLFSVVLSFTPNSVLLPWVAAGVSAFGLLYIFIAAVPGIPGIIWVSRLADHVTPPWDRIFKFVVKIGKISFKVGAIAAILLLVFVIINSMR</sequence>
<organism evidence="2 3">
    <name type="scientific">Solimicrobium silvestre</name>
    <dbReference type="NCBI Taxonomy" id="2099400"/>
    <lineage>
        <taxon>Bacteria</taxon>
        <taxon>Pseudomonadati</taxon>
        <taxon>Pseudomonadota</taxon>
        <taxon>Betaproteobacteria</taxon>
        <taxon>Burkholderiales</taxon>
        <taxon>Oxalobacteraceae</taxon>
        <taxon>Solimicrobium</taxon>
    </lineage>
</organism>
<keyword evidence="1" id="KW-1133">Transmembrane helix</keyword>
<dbReference type="AlphaFoldDB" id="A0A2S9GSR6"/>
<reference evidence="2 3" key="1">
    <citation type="submission" date="2018-02" db="EMBL/GenBank/DDBJ databases">
        <title>Solimicrobium silvestre gen. nov., sp. nov., isolated from alpine forest soil.</title>
        <authorList>
            <person name="Margesin R."/>
            <person name="Albuquerque L."/>
            <person name="Zhang D.-C."/>
            <person name="Froufe H.J.C."/>
            <person name="Severino R."/>
            <person name="Roxo I."/>
            <person name="Egas C."/>
            <person name="Da Costa M.S."/>
        </authorList>
    </citation>
    <scope>NUCLEOTIDE SEQUENCE [LARGE SCALE GENOMIC DNA]</scope>
    <source>
        <strain evidence="2 3">S20-91</strain>
    </source>
</reference>
<keyword evidence="3" id="KW-1185">Reference proteome</keyword>
<gene>
    <name evidence="2" type="ORF">S2091_4501</name>
</gene>
<feature type="transmembrane region" description="Helical" evidence="1">
    <location>
        <begin position="56"/>
        <end position="86"/>
    </location>
</feature>
<name>A0A2S9GSR6_9BURK</name>
<feature type="transmembrane region" description="Helical" evidence="1">
    <location>
        <begin position="20"/>
        <end position="44"/>
    </location>
</feature>
<accession>A0A2S9GSR6</accession>
<evidence type="ECO:0000256" key="1">
    <source>
        <dbReference type="SAM" id="Phobius"/>
    </source>
</evidence>
<dbReference type="Proteomes" id="UP000237839">
    <property type="component" value="Unassembled WGS sequence"/>
</dbReference>
<protein>
    <submittedName>
        <fullName evidence="2">Uncharacterized protein</fullName>
    </submittedName>
</protein>
<keyword evidence="1" id="KW-0472">Membrane</keyword>
<keyword evidence="1" id="KW-0812">Transmembrane</keyword>
<evidence type="ECO:0000313" key="3">
    <source>
        <dbReference type="Proteomes" id="UP000237839"/>
    </source>
</evidence>